<keyword evidence="2 11" id="KW-0812">Transmembrane</keyword>
<feature type="transmembrane region" description="Helical" evidence="11">
    <location>
        <begin position="4107"/>
        <end position="4128"/>
    </location>
</feature>
<dbReference type="FunFam" id="4.10.400.10:FF:000002">
    <property type="entry name" value="Low-density lipoprotein receptor-related protein 1"/>
    <property type="match status" value="1"/>
</dbReference>
<dbReference type="OrthoDB" id="412155at2759"/>
<feature type="disulfide bond" evidence="9">
    <location>
        <begin position="4037"/>
        <end position="4052"/>
    </location>
</feature>
<dbReference type="PhylomeDB" id="B3S5U1"/>
<feature type="disulfide bond" evidence="9">
    <location>
        <begin position="2724"/>
        <end position="2739"/>
    </location>
</feature>
<evidence type="ECO:0000256" key="10">
    <source>
        <dbReference type="SAM" id="MobiDB-lite"/>
    </source>
</evidence>
<dbReference type="InterPro" id="IPR023415">
    <property type="entry name" value="LDLR_class-A_CS"/>
</dbReference>
<keyword evidence="3 12" id="KW-0732">Signal</keyword>
<feature type="disulfide bond" evidence="9">
    <location>
        <begin position="3362"/>
        <end position="3374"/>
    </location>
</feature>
<dbReference type="PRINTS" id="PR00020">
    <property type="entry name" value="MAMDOMAIN"/>
</dbReference>
<keyword evidence="6 11" id="KW-0472">Membrane</keyword>
<feature type="disulfide bond" evidence="9">
    <location>
        <begin position="2481"/>
        <end position="2499"/>
    </location>
</feature>
<feature type="disulfide bond" evidence="9">
    <location>
        <begin position="1851"/>
        <end position="1863"/>
    </location>
</feature>
<name>B3S5U1_TRIAD</name>
<sequence>MATKVIALGLLLLCAVTAASAQAQFNCNFDSGFCGWAQPVNAPLNWTLNNGSTASFGTGPSQDHTTGKGLFVYIEASFQLPNIAATLMSPMVASGQACITFWYHMYGPDIATLNVSATMNGKDSLIWQRNGNQGNQWKQSNLQLNMNSNYQIKFVALRGSGFAGDISLDDISMTSSACPLTTNCDFESGLCKWTQDTTDDFNWRRGKNGNDQNGSGPPTDHTYQSQLGYYAYTSSYSNANQKARLIFSPAFAPTPAVGKCMTFFYRLTGNAGSLKIFNQIGGNLGPVLWQEMGNQKGLWQPGLVTMNSTTGSWQPVFQSETSSGQGTIAIDDVSFYDQACPLPGNCNFENGLCTWMNARKGDNFDWVRHQGSVPSSFTGPSVDHTLGTANGFYLYMEATGRSNGQKTVLQSMVFPAVPNGRCLSFWYHMWSPFAFGTPSSLSVYIQRVNSNFGSILWLRNSSAGNVWKNAHVAFNSNQQYQILFVAVRGQSSLSDIAIDDITFSTNCNTTLTQPTPSPTRVAPTTMPPTPYDCTFEKGFCNWGQGVGTDTLNWTRHQGPTSSSDTGPSTDHTTGSASGWYAYVEGSHFSSNNSAQLYSASIPQSSGPMCLQFWYNMFGEDINVFNVYIVYSGNTNPRLLWTRRGNQGPGWKYAQIQVAQTNSFQFMFETHHISGGYRSDIAIDDIKFNFQACPARQLCDFEDPGRCGFTQDINDNFDWTYYTGKPSNQYAPANDHTTGTTRGHSFYANMQQKTNGATARLNSPERPPTANSCLRFWYIAYGNSSYGSLSVYTQANGVLTKRWTRPTSTLLQRQQQWLGTQLTIKSQSPYFITFEAARGTAGNGTIAIDDVQMTAGACPPLGDCSFEKGTCLWRNLHGSDQLDLLRWSGPTPSFGTGPSADHTTGTEAGHYVYLEASSANLNDNAIFYSPEFAPTSTTRCFTFWYYMYARTQSDMGKLSLSVRSPNNASQIFNVSGYQGPRWNYAAVVIPTAATTNWLYFTVTRGSGLQSDIALDDFVLYNGPCPTAAPTTPPNPCAVRCYSNFRCIPSNKVCDYIRDCPDGRDELNCGGCSFELGTCNYSMNAGSDQWLRGRYGTPKTNTVPQIDHSTKTTRGWYMYVTAATGSNFGTAKLTSAQLPPTGTSCEVRFWYYSYGNSTTTSTLDVYFIEGPIPKTRMLQIRNINSNKWQQGIAYMGRRIEKFRLSFEGDRDFLGSSYMAIDDISMFECSLPQPQISCLSNQFQCANKVCVGADQVCDFQDDCGDNSDEKNCAAYNGCNFEKSFCDWSQVYGSDNFNWERRSGTTLTFNTGPSRDHTSGTVTGYYAFIDAFFRSQGQKAQLKSKWFQPDITGKCKIRLWYHMLGDGIGSLNVYVVPNTGKLIKIWSRSGAAGDVWLKMEAPAVSSRYFYFVIEAVRGATIRGDIAIDDVTFTQNCQYATGTIPTHVTGPIPSVAPTPIPRCATWQTKNCGACTFEKGQCGWRDASFGGISKWARETAGHGQSINGPLLDHTTNSGNGYYMYTNARGGSFFTDSKIASPMLPAAYDTCTINFWYNRTLSSALYLYVVQNGSSSRIWRSPFISSTGRPLWLNTTVGIGHRRAGFKLEFRISGSSFSTSIGAAAIDDISFNSCNFPQSAPCYSGNFQCSNGRCISPSLSCDYGNDCGDFSDEQGCAATLPWTCNFESSTCGFVQSKKDSFDWSRSSGGTFSSLSGPSFDHTLGTRLGYYMFFSARSNSANKTAQMTLTQTFGTPSATCQMRFWYHLYGPDIGALNVYAQTAFQGPLIKQFSVVGNQGDQWKKASITFNVNKPFQVVFEAVNGKYFWGDIAIDDISFTTSCSKVNTPLPVAPQTDPGCSTGQKKCNNGNCIQSTKWCDFIQDCTDGSDEKGCPNKCTFENGMCGWTSPLEYGEIQWARNSGGTPTSLTGPTTDHTTGSGYYMYVEADNGTFSANAYLLSPLFNNPAPSCTLSFWYHMYGFDIGSLSVDLITPSGTKQIWTKSNGQGNSWKQASNLKISSCTTAFQLSFKGSTDFFGSAGDIAVDDILLNGCAKSSSAASCPSGQNQCADKLNCYPASATCDFNNDCCDGTDEKLCAGYTMCNFEKSLCGWTQLKSDNFDWTKHSGTTISSGTGPVADHTTGTSSGVYYYIETSFPRTVNQTAMLGSPTLKSPSSTCAMRFWYSMNGPSVGSLRISTRTSFTAPLVQQWSLSGNQGPLWQKAIVNLPASSNPYQIVITGVVGSSFQGDIAIDDISFTPGCQFGGSIPGQPTIKPTQPGSCTNKFKCASGTVCVAWNKVCDWVNDCADGSDEANCGACTFEKGQCGWQNTFTDNFNWTRHQGRTPSLTTGPSYDHTTFSSRGWYMYTEVTGGRIGNRADLSGPLIQKSPASCLLTFYLHMYGRNIGSLALYMFNSRGQRIAQLYGITGNQGNFWRRVQVTLGRRNYTYRLQFEAKRGAGFQGDIALDDITYSQCTVPTTCSLPASSRFVCPRGNCISNDQQCDFSQDCLDASDEANCNAYQQRCNFQTGFCGWTNLHDDDFDWSTKNGPASTADTGPYRDHTLGTYAGNYALADSSRRNNGDVARLASMPIAPTNSSSNCHLRFWYNMYGKTVRYLRVRTRTSIGGIYTTKFSRYGSIGSSWMRKSISLTSSQAFQVVFEATVGSGFTGDIAIDDISLTPGCKPYSGSLPVTKTATPTPATTSTPTIRVPNTCTSSQFGCYTSGSCIPKSKVCDFVADCLDGSDEWTCPSNCTFEKNLCGMTITPINDPRYTFKWQYAMAHDAAEKQSLAVDHTTGTGKGHYVFYGGKIPPANPSLGVPYNNLETNLTTGWYKHSDATCLMQFWYYYYGNVIGLMKVEILNQGDAKPSIIWETPGFMYNTWRNASVGIGARTKPFQIIFHGIHINAFDGAAAIDDVSFVGCAYPKPQTTCRIGFFQCKRRSCISSDQVCDMTNDCGDNSDETNCKGYTQCNFEKSDCSYLMQDLTGDQMNWTRNAGPTFSIWTGPSRDHTLGTYQGYYYYLEVSAQQYGKTANLLTPVFDLTTISTCKMILYYHMNGDTVGSLAILAKTTRNGTAQQLFIKRGSQGDIWQRAVVTLPRGQLTQLVIQGTVGDSFYGDIAIDDVSFSPSCNKTTQQLPYAPPPPSGIPPTTAVPHTCNLNSQFNCRSSGRCIYLSQVCDFRQDCADNSDEVACIQPTCTFEKGMCGWLPQSTNGVFTRPNSTSPKFRWERHTGATHTGRTGPSVDHTLGTSQGYYVYTDASNGRFTDTALLTSPIIGGTGSQCIISFWYHMYGTSVGTLSLVAKQGTTTTSTLWSRFGNQGNSWRQVTIKVGQRRNFQLQFTGRRGLLYNGDMAIDDVTLSNCMQPVRAPTCPTSSFTCGNGYCVQPQYVCDYANDCGGLQDETTAACNKSAIGRCGFEADECYFYLDPSGKNYWDRRSASFIFNGPTGDVNTASTQGHFLNLNSYFPAQTGDISRIASQPFKPAASSANCYLRFYYFMTPAINGGSLNVYIRGNSSVLGMRQIFSVSNTTVSYWKRVAVKITSSAAYQVIFEGVVGSRYSSRIGIDGVSFTSGCQFGGNIQIPGINVRPPNSGFPTSTCTGSSNFGCKNGKCIPRTSVCNFNNDCGDGSDEINCGSNCTFDKGACGWYNAGFGTRRNWTLAVAATAGRRAPPIDHTTNSSSGSYMFMPATSTSFLSFNRDVGILESALYKGSGPACTMSLWYTKYSFGTYYYLAIYVRTSSNTVRIGYFTNGDFKGTTWQKVTVKIGIQQNFRILIGGSTGSSRLYGLAVDDIKFQNCYSANRACTRNEFKCKTSGHCINKLWACDRQKDCPDGSDEAQCTYSYADCTFDNGFCNYTNMQSGDFNWTRAMTTPSSFTGPTNDHTTPSTRTGYFAYTEASFPRKSFDTAYLAGPILPASNGICWIKFWYNMYGTSMGTLSVTLRDIGLRQSLGTVWQKSGNQGIGWKRGNALINSAQPYRVVFQGRLGRSISSDMAIDDVVFTPACYVGGNPITPLPLVNNKCSNPSYAYQCPINNKTVCIPNTWRCDGTVDCDNAMDEDRCGITTRPCKTTEFKCGTNGGCINSTMHCNGVIDCFDGSDEAGCPKIEPQTANGGTIAAAVIGSLIAVALIGGMIFMYRTNRMGSITRFFNKRSMSNPNYEPYTNDDKEPTLQNFSDTNELAASGSGQTAVSNPLYDGKEEADIYQ</sequence>
<dbReference type="InterPro" id="IPR000998">
    <property type="entry name" value="MAM_dom"/>
</dbReference>
<feature type="disulfide bond" evidence="9">
    <location>
        <begin position="1235"/>
        <end position="1247"/>
    </location>
</feature>
<dbReference type="PANTHER" id="PTHR23282:SF142">
    <property type="entry name" value="MAM DOMAIN-CONTAINING PROTEIN"/>
    <property type="match status" value="1"/>
</dbReference>
<feature type="disulfide bond" evidence="9">
    <location>
        <begin position="2928"/>
        <end position="2946"/>
    </location>
</feature>
<feature type="disulfide bond" evidence="9">
    <location>
        <begin position="3369"/>
        <end position="3387"/>
    </location>
</feature>
<feature type="domain" description="MAM" evidence="13">
    <location>
        <begin position="531"/>
        <end position="694"/>
    </location>
</feature>
<evidence type="ECO:0000256" key="12">
    <source>
        <dbReference type="SAM" id="SignalP"/>
    </source>
</evidence>
<dbReference type="Pfam" id="PF00629">
    <property type="entry name" value="MAM"/>
    <property type="match status" value="20"/>
</dbReference>
<feature type="domain" description="MAM" evidence="13">
    <location>
        <begin position="2307"/>
        <end position="2473"/>
    </location>
</feature>
<feature type="domain" description="MAM" evidence="13">
    <location>
        <begin position="3627"/>
        <end position="3791"/>
    </location>
</feature>
<dbReference type="InParanoid" id="B3S5U1"/>
<keyword evidence="7 9" id="KW-1015">Disulfide bond</keyword>
<dbReference type="GO" id="GO:0016020">
    <property type="term" value="C:membrane"/>
    <property type="evidence" value="ECO:0007669"/>
    <property type="project" value="UniProtKB-SubCell"/>
</dbReference>
<dbReference type="FunFam" id="4.10.400.10:FF:000065">
    <property type="entry name" value="Transmembrane protease serine 7"/>
    <property type="match status" value="1"/>
</dbReference>
<evidence type="ECO:0000256" key="2">
    <source>
        <dbReference type="ARBA" id="ARBA00022692"/>
    </source>
</evidence>
<dbReference type="SMART" id="SM00192">
    <property type="entry name" value="LDLa"/>
    <property type="match status" value="15"/>
</dbReference>
<evidence type="ECO:0000256" key="8">
    <source>
        <dbReference type="ARBA" id="ARBA00023180"/>
    </source>
</evidence>
<reference evidence="14 15" key="1">
    <citation type="journal article" date="2008" name="Nature">
        <title>The Trichoplax genome and the nature of placozoans.</title>
        <authorList>
            <person name="Srivastava M."/>
            <person name="Begovic E."/>
            <person name="Chapman J."/>
            <person name="Putnam N.H."/>
            <person name="Hellsten U."/>
            <person name="Kawashima T."/>
            <person name="Kuo A."/>
            <person name="Mitros T."/>
            <person name="Salamov A."/>
            <person name="Carpenter M.L."/>
            <person name="Signorovitch A.Y."/>
            <person name="Moreno M.A."/>
            <person name="Kamm K."/>
            <person name="Grimwood J."/>
            <person name="Schmutz J."/>
            <person name="Shapiro H."/>
            <person name="Grigoriev I.V."/>
            <person name="Buss L.W."/>
            <person name="Schierwater B."/>
            <person name="Dellaporta S.L."/>
            <person name="Rokhsar D.S."/>
        </authorList>
    </citation>
    <scope>NUCLEOTIDE SEQUENCE [LARGE SCALE GENOMIC DNA]</scope>
    <source>
        <strain evidence="14 15">Grell-BS-1999</strain>
    </source>
</reference>
<dbReference type="SUPFAM" id="SSF57424">
    <property type="entry name" value="LDL receptor-like module"/>
    <property type="match status" value="15"/>
</dbReference>
<dbReference type="eggNOG" id="KOG1095">
    <property type="taxonomic scope" value="Eukaryota"/>
</dbReference>
<dbReference type="STRING" id="10228.B3S5U1"/>
<feature type="disulfide bond" evidence="9">
    <location>
        <begin position="3168"/>
        <end position="3183"/>
    </location>
</feature>
<dbReference type="SUPFAM" id="SSF49899">
    <property type="entry name" value="Concanavalin A-like lectins/glucanases"/>
    <property type="match status" value="20"/>
</dbReference>
<dbReference type="PRINTS" id="PR00261">
    <property type="entry name" value="LDLRECEPTOR"/>
</dbReference>
<evidence type="ECO:0000256" key="3">
    <source>
        <dbReference type="ARBA" id="ARBA00022729"/>
    </source>
</evidence>
<feature type="domain" description="MAM" evidence="13">
    <location>
        <begin position="3404"/>
        <end position="3567"/>
    </location>
</feature>
<keyword evidence="15" id="KW-1185">Reference proteome</keyword>
<dbReference type="GeneID" id="6756807"/>
<feature type="domain" description="MAM" evidence="13">
    <location>
        <begin position="182"/>
        <end position="342"/>
    </location>
</feature>
<evidence type="ECO:0000256" key="5">
    <source>
        <dbReference type="ARBA" id="ARBA00022989"/>
    </source>
</evidence>
<organism evidence="14 15">
    <name type="scientific">Trichoplax adhaerens</name>
    <name type="common">Trichoplax reptans</name>
    <dbReference type="NCBI Taxonomy" id="10228"/>
    <lineage>
        <taxon>Eukaryota</taxon>
        <taxon>Metazoa</taxon>
        <taxon>Placozoa</taxon>
        <taxon>Uniplacotomia</taxon>
        <taxon>Trichoplacea</taxon>
        <taxon>Trichoplacidae</taxon>
        <taxon>Trichoplax</taxon>
    </lineage>
</organism>
<evidence type="ECO:0000256" key="4">
    <source>
        <dbReference type="ARBA" id="ARBA00022737"/>
    </source>
</evidence>
<feature type="disulfide bond" evidence="9">
    <location>
        <begin position="3610"/>
        <end position="3625"/>
    </location>
</feature>
<proteinExistence type="predicted"/>
<feature type="domain" description="MAM" evidence="13">
    <location>
        <begin position="1467"/>
        <end position="1629"/>
    </location>
</feature>
<feature type="domain" description="MAM" evidence="13">
    <location>
        <begin position="1675"/>
        <end position="1836"/>
    </location>
</feature>
<dbReference type="InterPro" id="IPR051560">
    <property type="entry name" value="MAM_domain-containing"/>
</dbReference>
<dbReference type="Gene3D" id="4.10.400.10">
    <property type="entry name" value="Low-density Lipoprotein Receptor"/>
    <property type="match status" value="15"/>
</dbReference>
<dbReference type="SMR" id="B3S5U1"/>
<keyword evidence="5 11" id="KW-1133">Transmembrane helix</keyword>
<feature type="disulfide bond" evidence="9">
    <location>
        <begin position="1870"/>
        <end position="1885"/>
    </location>
</feature>
<dbReference type="SMART" id="SM00137">
    <property type="entry name" value="MAM"/>
    <property type="match status" value="20"/>
</dbReference>
<accession>B3S5U1</accession>
<comment type="subcellular location">
    <subcellularLocation>
        <location evidence="1">Membrane</location>
        <topology evidence="1">Single-pass membrane protein</topology>
    </subcellularLocation>
</comment>
<evidence type="ECO:0000313" key="15">
    <source>
        <dbReference type="Proteomes" id="UP000009022"/>
    </source>
</evidence>
<feature type="disulfide bond" evidence="9">
    <location>
        <begin position="1635"/>
        <end position="1647"/>
    </location>
</feature>
<feature type="compositionally biased region" description="Polar residues" evidence="10">
    <location>
        <begin position="4161"/>
        <end position="4182"/>
    </location>
</feature>
<dbReference type="CDD" id="cd06263">
    <property type="entry name" value="MAM"/>
    <property type="match status" value="20"/>
</dbReference>
<feature type="region of interest" description="Disordered" evidence="10">
    <location>
        <begin position="553"/>
        <end position="572"/>
    </location>
</feature>
<dbReference type="PROSITE" id="PS50060">
    <property type="entry name" value="MAM_2"/>
    <property type="match status" value="20"/>
</dbReference>
<feature type="disulfide bond" evidence="9">
    <location>
        <begin position="1242"/>
        <end position="1260"/>
    </location>
</feature>
<keyword evidence="4" id="KW-0677">Repeat</keyword>
<feature type="region of interest" description="Disordered" evidence="10">
    <location>
        <begin position="4147"/>
        <end position="4196"/>
    </location>
</feature>
<dbReference type="CDD" id="cd00112">
    <property type="entry name" value="LDLa"/>
    <property type="match status" value="15"/>
</dbReference>
<feature type="disulfide bond" evidence="9">
    <location>
        <begin position="1254"/>
        <end position="1269"/>
    </location>
</feature>
<feature type="disulfide bond" evidence="9">
    <location>
        <begin position="2921"/>
        <end position="2933"/>
    </location>
</feature>
<evidence type="ECO:0000256" key="11">
    <source>
        <dbReference type="SAM" id="Phobius"/>
    </source>
</evidence>
<comment type="caution">
    <text evidence="9">Lacks conserved residue(s) required for the propagation of feature annotation.</text>
</comment>
<evidence type="ECO:0000256" key="6">
    <source>
        <dbReference type="ARBA" id="ARBA00023136"/>
    </source>
</evidence>
<feature type="domain" description="MAM" evidence="13">
    <location>
        <begin position="2092"/>
        <end position="2254"/>
    </location>
</feature>
<feature type="chain" id="PRO_5002798597" description="MAM domain-containing protein" evidence="12">
    <location>
        <begin position="22"/>
        <end position="4196"/>
    </location>
</feature>
<protein>
    <recommendedName>
        <fullName evidence="13">MAM domain-containing protein</fullName>
    </recommendedName>
</protein>
<feature type="domain" description="MAM" evidence="13">
    <location>
        <begin position="2959"/>
        <end position="3122"/>
    </location>
</feature>
<dbReference type="HOGENOM" id="CLU_223673_0_0_1"/>
<feature type="domain" description="MAM" evidence="13">
    <location>
        <begin position="696"/>
        <end position="859"/>
    </location>
</feature>
<evidence type="ECO:0000313" key="14">
    <source>
        <dbReference type="EMBL" id="EDV21959.1"/>
    </source>
</evidence>
<gene>
    <name evidence="14" type="ORF">TRIADDRAFT_59475</name>
</gene>
<feature type="domain" description="MAM" evidence="13">
    <location>
        <begin position="1273"/>
        <end position="1434"/>
    </location>
</feature>
<feature type="disulfide bond" evidence="9">
    <location>
        <begin position="1642"/>
        <end position="1660"/>
    </location>
</feature>
<dbReference type="RefSeq" id="XP_002115596.1">
    <property type="nucleotide sequence ID" value="XM_002115560.1"/>
</dbReference>
<feature type="disulfide bond" evidence="9">
    <location>
        <begin position="3816"/>
        <end position="3831"/>
    </location>
</feature>
<feature type="disulfide bond" evidence="9">
    <location>
        <begin position="2073"/>
        <end position="2088"/>
    </location>
</feature>
<feature type="domain" description="MAM" evidence="13">
    <location>
        <begin position="3836"/>
        <end position="3998"/>
    </location>
</feature>
<dbReference type="PROSITE" id="PS00740">
    <property type="entry name" value="MAM_1"/>
    <property type="match status" value="1"/>
</dbReference>
<feature type="disulfide bond" evidence="9">
    <location>
        <begin position="4079"/>
        <end position="4094"/>
    </location>
</feature>
<feature type="domain" description="MAM" evidence="13">
    <location>
        <begin position="2513"/>
        <end position="2675"/>
    </location>
</feature>
<feature type="compositionally biased region" description="Basic and acidic residues" evidence="10">
    <location>
        <begin position="4187"/>
        <end position="4196"/>
    </location>
</feature>
<feature type="disulfide bond" evidence="9">
    <location>
        <begin position="2291"/>
        <end position="2306"/>
    </location>
</feature>
<feature type="signal peptide" evidence="12">
    <location>
        <begin position="1"/>
        <end position="21"/>
    </location>
</feature>
<feature type="disulfide bond" evidence="9">
    <location>
        <begin position="2940"/>
        <end position="2955"/>
    </location>
</feature>
<dbReference type="OMA" id="CEMRFFY"/>
<evidence type="ECO:0000256" key="7">
    <source>
        <dbReference type="ARBA" id="ARBA00023157"/>
    </source>
</evidence>
<feature type="domain" description="MAM" evidence="13">
    <location>
        <begin position="861"/>
        <end position="1025"/>
    </location>
</feature>
<feature type="disulfide bond" evidence="9">
    <location>
        <begin position="1654"/>
        <end position="1669"/>
    </location>
</feature>
<feature type="domain" description="MAM" evidence="13">
    <location>
        <begin position="1068"/>
        <end position="1228"/>
    </location>
</feature>
<dbReference type="EMBL" id="DS985251">
    <property type="protein sequence ID" value="EDV21959.1"/>
    <property type="molecule type" value="Genomic_DNA"/>
</dbReference>
<evidence type="ECO:0000256" key="1">
    <source>
        <dbReference type="ARBA" id="ARBA00004167"/>
    </source>
</evidence>
<feature type="domain" description="MAM" evidence="13">
    <location>
        <begin position="25"/>
        <end position="180"/>
    </location>
</feature>
<feature type="disulfide bond" evidence="9">
    <location>
        <begin position="1858"/>
        <end position="1876"/>
    </location>
</feature>
<evidence type="ECO:0000259" key="13">
    <source>
        <dbReference type="PROSITE" id="PS50060"/>
    </source>
</evidence>
<feature type="disulfide bond" evidence="9">
    <location>
        <begin position="2272"/>
        <end position="2284"/>
    </location>
</feature>
<dbReference type="PROSITE" id="PS50068">
    <property type="entry name" value="LDLRA_2"/>
    <property type="match status" value="15"/>
</dbReference>
<dbReference type="Gene3D" id="2.60.120.200">
    <property type="match status" value="20"/>
</dbReference>
<feature type="domain" description="MAM" evidence="13">
    <location>
        <begin position="2741"/>
        <end position="2914"/>
    </location>
</feature>
<dbReference type="PANTHER" id="PTHR23282">
    <property type="entry name" value="APICAL ENDOSOMAL GLYCOPROTEIN PRECURSOR"/>
    <property type="match status" value="1"/>
</dbReference>
<dbReference type="InterPro" id="IPR002172">
    <property type="entry name" value="LDrepeatLR_classA_rpt"/>
</dbReference>
<feature type="domain" description="MAM" evidence="13">
    <location>
        <begin position="3186"/>
        <end position="3355"/>
    </location>
</feature>
<feature type="compositionally biased region" description="Low complexity" evidence="10">
    <location>
        <begin position="558"/>
        <end position="572"/>
    </location>
</feature>
<feature type="domain" description="MAM" evidence="13">
    <location>
        <begin position="344"/>
        <end position="509"/>
    </location>
</feature>
<feature type="disulfide bond" evidence="9">
    <location>
        <begin position="1052"/>
        <end position="1067"/>
    </location>
</feature>
<keyword evidence="8" id="KW-0325">Glycoprotein</keyword>
<feature type="domain" description="MAM" evidence="13">
    <location>
        <begin position="1887"/>
        <end position="2046"/>
    </location>
</feature>
<dbReference type="PROSITE" id="PS01209">
    <property type="entry name" value="LDLRA_1"/>
    <property type="match status" value="10"/>
</dbReference>
<dbReference type="Pfam" id="PF00057">
    <property type="entry name" value="Ldl_recept_a"/>
    <property type="match status" value="12"/>
</dbReference>
<evidence type="ECO:0000256" key="9">
    <source>
        <dbReference type="PROSITE-ProRule" id="PRU00124"/>
    </source>
</evidence>
<feature type="disulfide bond" evidence="9">
    <location>
        <begin position="2493"/>
        <end position="2508"/>
    </location>
</feature>
<dbReference type="Proteomes" id="UP000009022">
    <property type="component" value="Unassembled WGS sequence"/>
</dbReference>
<dbReference type="KEGG" id="tad:TRIADDRAFT_59475"/>
<feature type="disulfide bond" evidence="9">
    <location>
        <begin position="3598"/>
        <end position="3616"/>
    </location>
</feature>
<dbReference type="InterPro" id="IPR036055">
    <property type="entry name" value="LDL_receptor-like_sf"/>
</dbReference>
<dbReference type="InterPro" id="IPR013320">
    <property type="entry name" value="ConA-like_dom_sf"/>
</dbReference>
<dbReference type="CTD" id="6756807"/>